<reference evidence="2 3" key="1">
    <citation type="submission" date="2022-04" db="EMBL/GenBank/DDBJ databases">
        <title>Genome sequence of soybean root-associated Caulobacter segnis RL271.</title>
        <authorList>
            <person name="Longley R."/>
            <person name="Bonito G."/>
            <person name="Trigodet F."/>
            <person name="Crosson S."/>
            <person name="Fiebig A."/>
        </authorList>
    </citation>
    <scope>NUCLEOTIDE SEQUENCE [LARGE SCALE GENOMIC DNA]</scope>
    <source>
        <strain evidence="2 3">RL271</strain>
    </source>
</reference>
<evidence type="ECO:0000313" key="2">
    <source>
        <dbReference type="EMBL" id="USQ95247.1"/>
    </source>
</evidence>
<gene>
    <name evidence="2" type="ORF">MZV50_22285</name>
</gene>
<dbReference type="Proteomes" id="UP001057520">
    <property type="component" value="Chromosome"/>
</dbReference>
<protein>
    <submittedName>
        <fullName evidence="2">VOC family protein</fullName>
    </submittedName>
</protein>
<dbReference type="Gene3D" id="3.10.180.10">
    <property type="entry name" value="2,3-Dihydroxybiphenyl 1,2-Dioxygenase, domain 1"/>
    <property type="match status" value="1"/>
</dbReference>
<accession>A0ABY4ZTB7</accession>
<dbReference type="PANTHER" id="PTHR46142">
    <property type="match status" value="1"/>
</dbReference>
<dbReference type="PROSITE" id="PS51819">
    <property type="entry name" value="VOC"/>
    <property type="match status" value="1"/>
</dbReference>
<dbReference type="Pfam" id="PF00903">
    <property type="entry name" value="Glyoxalase"/>
    <property type="match status" value="1"/>
</dbReference>
<evidence type="ECO:0000259" key="1">
    <source>
        <dbReference type="PROSITE" id="PS51819"/>
    </source>
</evidence>
<feature type="domain" description="VOC" evidence="1">
    <location>
        <begin position="19"/>
        <end position="135"/>
    </location>
</feature>
<dbReference type="PANTHER" id="PTHR46142:SF3">
    <property type="entry name" value="F18B13.24 PROTEIN"/>
    <property type="match status" value="1"/>
</dbReference>
<keyword evidence="3" id="KW-1185">Reference proteome</keyword>
<dbReference type="EMBL" id="CP096040">
    <property type="protein sequence ID" value="USQ95247.1"/>
    <property type="molecule type" value="Genomic_DNA"/>
</dbReference>
<dbReference type="InterPro" id="IPR029068">
    <property type="entry name" value="Glyas_Bleomycin-R_OHBP_Dase"/>
</dbReference>
<organism evidence="2 3">
    <name type="scientific">Caulobacter segnis</name>
    <dbReference type="NCBI Taxonomy" id="88688"/>
    <lineage>
        <taxon>Bacteria</taxon>
        <taxon>Pseudomonadati</taxon>
        <taxon>Pseudomonadota</taxon>
        <taxon>Alphaproteobacteria</taxon>
        <taxon>Caulobacterales</taxon>
        <taxon>Caulobacteraceae</taxon>
        <taxon>Caulobacter</taxon>
    </lineage>
</organism>
<name>A0ABY4ZTB7_9CAUL</name>
<sequence length="138" mass="15068">MKSRTGPRHTRCLGMQVLDIDHAAIRTARLAETQAFFTDVLGLRLGPRPAFAFDGAWLYAGDKDVVHLVETEHDKLPSPISSINHFALRVADFDAAVAHLEKQGVPFKTDVTPGGELRQIYVTDPNGVRVELNAPGPA</sequence>
<evidence type="ECO:0000313" key="3">
    <source>
        <dbReference type="Proteomes" id="UP001057520"/>
    </source>
</evidence>
<dbReference type="InterPro" id="IPR037523">
    <property type="entry name" value="VOC_core"/>
</dbReference>
<dbReference type="InterPro" id="IPR004360">
    <property type="entry name" value="Glyas_Fos-R_dOase_dom"/>
</dbReference>
<proteinExistence type="predicted"/>
<dbReference type="SUPFAM" id="SSF54593">
    <property type="entry name" value="Glyoxalase/Bleomycin resistance protein/Dihydroxybiphenyl dioxygenase"/>
    <property type="match status" value="1"/>
</dbReference>